<accession>A0A9R1TQC4</accession>
<feature type="domain" description="Integrase zinc-binding" evidence="2">
    <location>
        <begin position="158"/>
        <end position="211"/>
    </location>
</feature>
<dbReference type="Gene3D" id="3.30.420.10">
    <property type="entry name" value="Ribonuclease H-like superfamily/Ribonuclease H"/>
    <property type="match status" value="1"/>
</dbReference>
<dbReference type="SUPFAM" id="SSF53098">
    <property type="entry name" value="Ribonuclease H-like"/>
    <property type="match status" value="1"/>
</dbReference>
<dbReference type="GeneID" id="105272808"/>
<dbReference type="InterPro" id="IPR012337">
    <property type="entry name" value="RNaseH-like_sf"/>
</dbReference>
<organism evidence="3 4">
    <name type="scientific">Fopius arisanus</name>
    <dbReference type="NCBI Taxonomy" id="64838"/>
    <lineage>
        <taxon>Eukaryota</taxon>
        <taxon>Metazoa</taxon>
        <taxon>Ecdysozoa</taxon>
        <taxon>Arthropoda</taxon>
        <taxon>Hexapoda</taxon>
        <taxon>Insecta</taxon>
        <taxon>Pterygota</taxon>
        <taxon>Neoptera</taxon>
        <taxon>Endopterygota</taxon>
        <taxon>Hymenoptera</taxon>
        <taxon>Apocrita</taxon>
        <taxon>Ichneumonoidea</taxon>
        <taxon>Braconidae</taxon>
        <taxon>Opiinae</taxon>
        <taxon>Fopius</taxon>
    </lineage>
</organism>
<sequence>MAEIINGEPSSSSSTSIESTAEAALEERPVAAHPVALNLERPQDFLEEYSTLDRLLRISARVLRVINTLRGEPVPRELDPLPEELEETRIFWINYTQQESFGPVINRLINGQDIANNHPMARLIPYLDENQTIRLGGWLKRSNLQPEAKNPSILPRQSRLTSLVIEESHRKTLHGGVQATLAHIRQKYWIIGGRHPVKSHIRKCVICARHRAIRGQQLMGQLPPRRITSARSFKHAEVDYAGPIKISRWRRSGARQYHGYIAVFVCLATSAIDLELFTDLTSQAFIETYKRFTGRRGICATLSSDNAKTFMGADNELSMLLDESRREIHHIINELASNGTKWIFIPPQSPHMGGK</sequence>
<evidence type="ECO:0000259" key="2">
    <source>
        <dbReference type="Pfam" id="PF17921"/>
    </source>
</evidence>
<reference evidence="4" key="1">
    <citation type="submission" date="2025-08" db="UniProtKB">
        <authorList>
            <consortium name="RefSeq"/>
        </authorList>
    </citation>
    <scope>IDENTIFICATION</scope>
    <source>
        <strain evidence="4">USDA-PBARC FA_bdor</strain>
        <tissue evidence="4">Whole organism</tissue>
    </source>
</reference>
<dbReference type="Pfam" id="PF17921">
    <property type="entry name" value="Integrase_H2C2"/>
    <property type="match status" value="1"/>
</dbReference>
<gene>
    <name evidence="4" type="primary">LOC105272808</name>
</gene>
<dbReference type="KEGG" id="fas:105272808"/>
<feature type="region of interest" description="Disordered" evidence="1">
    <location>
        <begin position="1"/>
        <end position="24"/>
    </location>
</feature>
<keyword evidence="3" id="KW-1185">Reference proteome</keyword>
<dbReference type="OrthoDB" id="5984724at2759"/>
<evidence type="ECO:0000313" key="4">
    <source>
        <dbReference type="RefSeq" id="XP_011313335.1"/>
    </source>
</evidence>
<proteinExistence type="predicted"/>
<dbReference type="InterPro" id="IPR041588">
    <property type="entry name" value="Integrase_H2C2"/>
</dbReference>
<dbReference type="PANTHER" id="PTHR47331">
    <property type="entry name" value="PHD-TYPE DOMAIN-CONTAINING PROTEIN"/>
    <property type="match status" value="1"/>
</dbReference>
<dbReference type="Gene3D" id="1.10.340.70">
    <property type="match status" value="1"/>
</dbReference>
<evidence type="ECO:0000256" key="1">
    <source>
        <dbReference type="SAM" id="MobiDB-lite"/>
    </source>
</evidence>
<dbReference type="GO" id="GO:0003676">
    <property type="term" value="F:nucleic acid binding"/>
    <property type="evidence" value="ECO:0007669"/>
    <property type="project" value="InterPro"/>
</dbReference>
<dbReference type="AlphaFoldDB" id="A0A9R1TQC4"/>
<evidence type="ECO:0000313" key="3">
    <source>
        <dbReference type="Proteomes" id="UP000694866"/>
    </source>
</evidence>
<protein>
    <recommendedName>
        <fullName evidence="2">Integrase zinc-binding domain-containing protein</fullName>
    </recommendedName>
</protein>
<feature type="compositionally biased region" description="Low complexity" evidence="1">
    <location>
        <begin position="8"/>
        <end position="23"/>
    </location>
</feature>
<name>A0A9R1TQC4_9HYME</name>
<dbReference type="Proteomes" id="UP000694866">
    <property type="component" value="Unplaced"/>
</dbReference>
<dbReference type="RefSeq" id="XP_011313335.1">
    <property type="nucleotide sequence ID" value="XM_011315033.1"/>
</dbReference>
<dbReference type="InterPro" id="IPR036397">
    <property type="entry name" value="RNaseH_sf"/>
</dbReference>